<evidence type="ECO:0000256" key="1">
    <source>
        <dbReference type="SAM" id="MobiDB-lite"/>
    </source>
</evidence>
<evidence type="ECO:0000313" key="3">
    <source>
        <dbReference type="Proteomes" id="UP001497493"/>
    </source>
</evidence>
<keyword evidence="3" id="KW-1185">Reference proteome</keyword>
<dbReference type="Proteomes" id="UP001497493">
    <property type="component" value="Chromosome"/>
</dbReference>
<feature type="compositionally biased region" description="Polar residues" evidence="1">
    <location>
        <begin position="22"/>
        <end position="32"/>
    </location>
</feature>
<dbReference type="EMBL" id="OZ026884">
    <property type="protein sequence ID" value="CAL1241809.1"/>
    <property type="molecule type" value="Genomic_DNA"/>
</dbReference>
<name>A0ABM9NMC9_9GAMM</name>
<feature type="region of interest" description="Disordered" evidence="1">
    <location>
        <begin position="1"/>
        <end position="38"/>
    </location>
</feature>
<reference evidence="2 3" key="1">
    <citation type="submission" date="2024-04" db="EMBL/GenBank/DDBJ databases">
        <authorList>
            <person name="Cremers G."/>
        </authorList>
    </citation>
    <scope>NUCLEOTIDE SEQUENCE [LARGE SCALE GENOMIC DNA]</scope>
    <source>
        <strain evidence="2">MeCH1-AG</strain>
    </source>
</reference>
<evidence type="ECO:0000313" key="2">
    <source>
        <dbReference type="EMBL" id="CAL1241809.1"/>
    </source>
</evidence>
<proteinExistence type="predicted"/>
<accession>A0ABM9NMC9</accession>
<gene>
    <name evidence="2" type="ORF">MECH1_V1_3033</name>
</gene>
<sequence length="38" mass="4291">MVTVGEGSLEMRSRQRARNGRKSNSLKFTQTVLPEGLR</sequence>
<organism evidence="2 3">
    <name type="scientific">Candidatus Methylocalor cossyra</name>
    <dbReference type="NCBI Taxonomy" id="3108543"/>
    <lineage>
        <taxon>Bacteria</taxon>
        <taxon>Pseudomonadati</taxon>
        <taxon>Pseudomonadota</taxon>
        <taxon>Gammaproteobacteria</taxon>
        <taxon>Methylococcales</taxon>
        <taxon>Methylococcaceae</taxon>
        <taxon>Candidatus Methylocalor</taxon>
    </lineage>
</organism>
<protein>
    <submittedName>
        <fullName evidence="2">Uncharacterized protein</fullName>
    </submittedName>
</protein>